<accession>X1DEJ6</accession>
<organism evidence="1">
    <name type="scientific">marine sediment metagenome</name>
    <dbReference type="NCBI Taxonomy" id="412755"/>
    <lineage>
        <taxon>unclassified sequences</taxon>
        <taxon>metagenomes</taxon>
        <taxon>ecological metagenomes</taxon>
    </lineage>
</organism>
<gene>
    <name evidence="1" type="ORF">S03H2_08676</name>
</gene>
<sequence>MSISVSKIINKREEKFESRLLKSVLKVIHTHEEEFESHVLESVSKIIHTYDEEFESRVLSSVFIHTYDEAFESRVLESVSKIIQTHEKDFESRMHKHEEKSKSRVPAPDPIIISVPEKFRIAIKNLKDAGYPPREIKRIMKAKGKNVPANALRELLKDPIFPGDFSTSRRL</sequence>
<name>X1DEJ6_9ZZZZ</name>
<dbReference type="EMBL" id="BARU01004261">
    <property type="protein sequence ID" value="GAH19226.1"/>
    <property type="molecule type" value="Genomic_DNA"/>
</dbReference>
<protein>
    <submittedName>
        <fullName evidence="1">Uncharacterized protein</fullName>
    </submittedName>
</protein>
<dbReference type="AlphaFoldDB" id="X1DEJ6"/>
<proteinExistence type="predicted"/>
<reference evidence="1" key="1">
    <citation type="journal article" date="2014" name="Front. Microbiol.">
        <title>High frequency of phylogenetically diverse reductive dehalogenase-homologous genes in deep subseafloor sedimentary metagenomes.</title>
        <authorList>
            <person name="Kawai M."/>
            <person name="Futagami T."/>
            <person name="Toyoda A."/>
            <person name="Takaki Y."/>
            <person name="Nishi S."/>
            <person name="Hori S."/>
            <person name="Arai W."/>
            <person name="Tsubouchi T."/>
            <person name="Morono Y."/>
            <person name="Uchiyama I."/>
            <person name="Ito T."/>
            <person name="Fujiyama A."/>
            <person name="Inagaki F."/>
            <person name="Takami H."/>
        </authorList>
    </citation>
    <scope>NUCLEOTIDE SEQUENCE</scope>
    <source>
        <strain evidence="1">Expedition CK06-06</strain>
    </source>
</reference>
<evidence type="ECO:0000313" key="1">
    <source>
        <dbReference type="EMBL" id="GAH19226.1"/>
    </source>
</evidence>
<comment type="caution">
    <text evidence="1">The sequence shown here is derived from an EMBL/GenBank/DDBJ whole genome shotgun (WGS) entry which is preliminary data.</text>
</comment>